<reference evidence="2" key="1">
    <citation type="submission" date="2017-09" db="EMBL/GenBank/DDBJ databases">
        <title>Depth-based differentiation of microbial function through sediment-hosted aquifers and enrichment of novel symbionts in the deep terrestrial subsurface.</title>
        <authorList>
            <person name="Probst A.J."/>
            <person name="Ladd B."/>
            <person name="Jarett J.K."/>
            <person name="Geller-Mcgrath D.E."/>
            <person name="Sieber C.M.K."/>
            <person name="Emerson J.B."/>
            <person name="Anantharaman K."/>
            <person name="Thomas B.C."/>
            <person name="Malmstrom R."/>
            <person name="Stieglmeier M."/>
            <person name="Klingl A."/>
            <person name="Woyke T."/>
            <person name="Ryan C.M."/>
            <person name="Banfield J.F."/>
        </authorList>
    </citation>
    <scope>NUCLEOTIDE SEQUENCE [LARGE SCALE GENOMIC DNA]</scope>
</reference>
<protein>
    <submittedName>
        <fullName evidence="1">Four helix bundle protein</fullName>
    </submittedName>
</protein>
<dbReference type="Proteomes" id="UP000228613">
    <property type="component" value="Unassembled WGS sequence"/>
</dbReference>
<comment type="caution">
    <text evidence="1">The sequence shown here is derived from an EMBL/GenBank/DDBJ whole genome shotgun (WGS) entry which is preliminary data.</text>
</comment>
<dbReference type="Gene3D" id="1.20.1440.60">
    <property type="entry name" value="23S rRNA-intervening sequence"/>
    <property type="match status" value="1"/>
</dbReference>
<dbReference type="SUPFAM" id="SSF158446">
    <property type="entry name" value="IVS-encoded protein-like"/>
    <property type="match status" value="1"/>
</dbReference>
<dbReference type="PANTHER" id="PTHR38471:SF2">
    <property type="entry name" value="FOUR HELIX BUNDLE PROTEIN"/>
    <property type="match status" value="1"/>
</dbReference>
<sequence>MKENIIQQKSYAFAIKIIELYKYLVGTKKEYILSKQLLKSGTSIGANIEEALGGQSKKDFISKLSIAYKEARETKYWLSLLREAKYMTQNELSTIFDDCEEILKIIGKIQKTSRENSEI</sequence>
<dbReference type="InterPro" id="IPR012657">
    <property type="entry name" value="23S_rRNA-intervening_sequence"/>
</dbReference>
<evidence type="ECO:0000313" key="2">
    <source>
        <dbReference type="Proteomes" id="UP000228613"/>
    </source>
</evidence>
<evidence type="ECO:0000313" key="1">
    <source>
        <dbReference type="EMBL" id="PIR68989.1"/>
    </source>
</evidence>
<dbReference type="AlphaFoldDB" id="A0A2J0JI39"/>
<dbReference type="EMBL" id="PFCP01000030">
    <property type="protein sequence ID" value="PIR68989.1"/>
    <property type="molecule type" value="Genomic_DNA"/>
</dbReference>
<dbReference type="NCBIfam" id="TIGR02436">
    <property type="entry name" value="four helix bundle protein"/>
    <property type="match status" value="1"/>
</dbReference>
<dbReference type="Pfam" id="PF05635">
    <property type="entry name" value="23S_rRNA_IVP"/>
    <property type="match status" value="1"/>
</dbReference>
<dbReference type="PANTHER" id="PTHR38471">
    <property type="entry name" value="FOUR HELIX BUNDLE PROTEIN"/>
    <property type="match status" value="1"/>
</dbReference>
<dbReference type="PIRSF" id="PIRSF035652">
    <property type="entry name" value="CHP02436"/>
    <property type="match status" value="1"/>
</dbReference>
<dbReference type="InterPro" id="IPR036583">
    <property type="entry name" value="23S_rRNA_IVS_sf"/>
</dbReference>
<gene>
    <name evidence="1" type="ORF">COU48_01075</name>
</gene>
<proteinExistence type="predicted"/>
<accession>A0A2J0JI39</accession>
<name>A0A2J0JI39_9BACT</name>
<organism evidence="1 2">
    <name type="scientific">Candidatus Nomurabacteria bacterium CG10_big_fil_rev_8_21_14_0_10_03_31_7</name>
    <dbReference type="NCBI Taxonomy" id="1974730"/>
    <lineage>
        <taxon>Bacteria</taxon>
        <taxon>Candidatus Nomuraibacteriota</taxon>
    </lineage>
</organism>